<dbReference type="Pfam" id="PF02517">
    <property type="entry name" value="Rce1-like"/>
    <property type="match status" value="1"/>
</dbReference>
<evidence type="ECO:0000256" key="1">
    <source>
        <dbReference type="SAM" id="Phobius"/>
    </source>
</evidence>
<dbReference type="AlphaFoldDB" id="A0A1I1Z6Z0"/>
<gene>
    <name evidence="3" type="ORF">SAMN05216167_1126</name>
</gene>
<protein>
    <submittedName>
        <fullName evidence="3">CAAX protease self-immunity</fullName>
    </submittedName>
</protein>
<evidence type="ECO:0000259" key="2">
    <source>
        <dbReference type="Pfam" id="PF02517"/>
    </source>
</evidence>
<keyword evidence="3" id="KW-0378">Hydrolase</keyword>
<dbReference type="EMBL" id="FOLQ01000012">
    <property type="protein sequence ID" value="SFE26243.1"/>
    <property type="molecule type" value="Genomic_DNA"/>
</dbReference>
<feature type="transmembrane region" description="Helical" evidence="1">
    <location>
        <begin position="224"/>
        <end position="246"/>
    </location>
</feature>
<feature type="transmembrane region" description="Helical" evidence="1">
    <location>
        <begin position="267"/>
        <end position="287"/>
    </location>
</feature>
<proteinExistence type="predicted"/>
<feature type="domain" description="CAAX prenyl protease 2/Lysostaphin resistance protein A-like" evidence="2">
    <location>
        <begin position="162"/>
        <end position="264"/>
    </location>
</feature>
<keyword evidence="1" id="KW-0472">Membrane</keyword>
<sequence>MLAKVRKSGYILRGYVSFITPELRSRRKFYRLIWERFLKNRLFCADLFEVAYIGEPIYYLVNNSVLMNKGKLVPILVYFVGAFSLTFAFSQLPKWTIGTLDCTDILCGWGPLFSGLACYQFFKVPNQYAISLKGAKPYLTWGIVGLALLLPFLTINTISKTTILSSVVSQFVYSFGEEFGWRHYLQNATAGLNAWGRYLLIGSLWFLWHYSFTKDPVQAMTGQSIPALIGIPLSVGGLSVFSFIWGDLVIKTRSILLPTVAHYLPKAGGTVSLSVVVALLVLIQVGWKRLTSTEPTPLL</sequence>
<feature type="transmembrane region" description="Helical" evidence="1">
    <location>
        <begin position="195"/>
        <end position="212"/>
    </location>
</feature>
<reference evidence="3 4" key="1">
    <citation type="submission" date="2016-10" db="EMBL/GenBank/DDBJ databases">
        <authorList>
            <person name="de Groot N.N."/>
        </authorList>
    </citation>
    <scope>NUCLEOTIDE SEQUENCE [LARGE SCALE GENOMIC DNA]</scope>
    <source>
        <strain evidence="3 4">DSM 26130</strain>
    </source>
</reference>
<dbReference type="Proteomes" id="UP000198598">
    <property type="component" value="Unassembled WGS sequence"/>
</dbReference>
<keyword evidence="3" id="KW-0645">Protease</keyword>
<keyword evidence="4" id="KW-1185">Reference proteome</keyword>
<dbReference type="InterPro" id="IPR003675">
    <property type="entry name" value="Rce1/LyrA-like_dom"/>
</dbReference>
<feature type="transmembrane region" description="Helical" evidence="1">
    <location>
        <begin position="138"/>
        <end position="155"/>
    </location>
</feature>
<dbReference type="STRING" id="662367.SAMN05216167_1126"/>
<organism evidence="3 4">
    <name type="scientific">Spirosoma endophyticum</name>
    <dbReference type="NCBI Taxonomy" id="662367"/>
    <lineage>
        <taxon>Bacteria</taxon>
        <taxon>Pseudomonadati</taxon>
        <taxon>Bacteroidota</taxon>
        <taxon>Cytophagia</taxon>
        <taxon>Cytophagales</taxon>
        <taxon>Cytophagaceae</taxon>
        <taxon>Spirosoma</taxon>
    </lineage>
</organism>
<dbReference type="GO" id="GO:0080120">
    <property type="term" value="P:CAAX-box protein maturation"/>
    <property type="evidence" value="ECO:0007669"/>
    <property type="project" value="UniProtKB-ARBA"/>
</dbReference>
<feature type="transmembrane region" description="Helical" evidence="1">
    <location>
        <begin position="72"/>
        <end position="90"/>
    </location>
</feature>
<dbReference type="GO" id="GO:0006508">
    <property type="term" value="P:proteolysis"/>
    <property type="evidence" value="ECO:0007669"/>
    <property type="project" value="UniProtKB-KW"/>
</dbReference>
<keyword evidence="1" id="KW-1133">Transmembrane helix</keyword>
<accession>A0A1I1Z6Z0</accession>
<evidence type="ECO:0000313" key="3">
    <source>
        <dbReference type="EMBL" id="SFE26243.1"/>
    </source>
</evidence>
<dbReference type="GO" id="GO:0004175">
    <property type="term" value="F:endopeptidase activity"/>
    <property type="evidence" value="ECO:0007669"/>
    <property type="project" value="UniProtKB-ARBA"/>
</dbReference>
<evidence type="ECO:0000313" key="4">
    <source>
        <dbReference type="Proteomes" id="UP000198598"/>
    </source>
</evidence>
<keyword evidence="1" id="KW-0812">Transmembrane</keyword>
<name>A0A1I1Z6Z0_9BACT</name>